<dbReference type="SFLD" id="SFLDG01136">
    <property type="entry name" value="C1.6:_Phosphoserine_Phosphatas"/>
    <property type="match status" value="1"/>
</dbReference>
<evidence type="ECO:0000256" key="7">
    <source>
        <dbReference type="PIRSR" id="PIRSR006118-2"/>
    </source>
</evidence>
<dbReference type="Gene3D" id="3.40.50.1000">
    <property type="entry name" value="HAD superfamily/HAD-like"/>
    <property type="match status" value="1"/>
</dbReference>
<evidence type="ECO:0000313" key="9">
    <source>
        <dbReference type="Proteomes" id="UP000245753"/>
    </source>
</evidence>
<dbReference type="Pfam" id="PF00702">
    <property type="entry name" value="Hydrolase"/>
    <property type="match status" value="1"/>
</dbReference>
<evidence type="ECO:0000256" key="3">
    <source>
        <dbReference type="ARBA" id="ARBA00011881"/>
    </source>
</evidence>
<keyword evidence="6 7" id="KW-0460">Magnesium</keyword>
<dbReference type="NCBIfam" id="TIGR01670">
    <property type="entry name" value="KdsC-phosphatas"/>
    <property type="match status" value="1"/>
</dbReference>
<organism evidence="8 9">
    <name type="scientific">Bifidobacterium catulorum</name>
    <dbReference type="NCBI Taxonomy" id="1630173"/>
    <lineage>
        <taxon>Bacteria</taxon>
        <taxon>Bacillati</taxon>
        <taxon>Actinomycetota</taxon>
        <taxon>Actinomycetes</taxon>
        <taxon>Bifidobacteriales</taxon>
        <taxon>Bifidobacteriaceae</taxon>
        <taxon>Bifidobacterium</taxon>
    </lineage>
</organism>
<gene>
    <name evidence="8" type="ORF">DF200_00020</name>
</gene>
<keyword evidence="4 7" id="KW-0479">Metal-binding</keyword>
<evidence type="ECO:0000256" key="5">
    <source>
        <dbReference type="ARBA" id="ARBA00022801"/>
    </source>
</evidence>
<dbReference type="OrthoDB" id="9805604at2"/>
<evidence type="ECO:0000256" key="1">
    <source>
        <dbReference type="ARBA" id="ARBA00001946"/>
    </source>
</evidence>
<dbReference type="SUPFAM" id="SSF56784">
    <property type="entry name" value="HAD-like"/>
    <property type="match status" value="1"/>
</dbReference>
<name>A0A2U2MUX7_9BIFI</name>
<comment type="caution">
    <text evidence="8">The sequence shown here is derived from an EMBL/GenBank/DDBJ whole genome shotgun (WGS) entry which is preliminary data.</text>
</comment>
<dbReference type="SFLD" id="SFLDG01138">
    <property type="entry name" value="C1.6.2:_Deoxy-d-mannose-octulo"/>
    <property type="match status" value="1"/>
</dbReference>
<dbReference type="InterPro" id="IPR036412">
    <property type="entry name" value="HAD-like_sf"/>
</dbReference>
<dbReference type="GO" id="GO:0019143">
    <property type="term" value="F:3-deoxy-manno-octulosonate-8-phosphatase activity"/>
    <property type="evidence" value="ECO:0007669"/>
    <property type="project" value="UniProtKB-EC"/>
</dbReference>
<evidence type="ECO:0000256" key="4">
    <source>
        <dbReference type="ARBA" id="ARBA00022723"/>
    </source>
</evidence>
<dbReference type="InterPro" id="IPR050793">
    <property type="entry name" value="CMP-NeuNAc_synthase"/>
</dbReference>
<dbReference type="GO" id="GO:0008781">
    <property type="term" value="F:N-acylneuraminate cytidylyltransferase activity"/>
    <property type="evidence" value="ECO:0007669"/>
    <property type="project" value="TreeGrafter"/>
</dbReference>
<accession>A0A2U2MUX7</accession>
<feature type="binding site" evidence="7">
    <location>
        <position position="8"/>
    </location>
    <ligand>
        <name>Mg(2+)</name>
        <dbReference type="ChEBI" id="CHEBI:18420"/>
    </ligand>
</feature>
<evidence type="ECO:0000256" key="6">
    <source>
        <dbReference type="ARBA" id="ARBA00022842"/>
    </source>
</evidence>
<feature type="binding site" evidence="7">
    <location>
        <position position="102"/>
    </location>
    <ligand>
        <name>Mg(2+)</name>
        <dbReference type="ChEBI" id="CHEBI:18420"/>
    </ligand>
</feature>
<dbReference type="SFLD" id="SFLDS00003">
    <property type="entry name" value="Haloacid_Dehalogenase"/>
    <property type="match status" value="1"/>
</dbReference>
<dbReference type="GO" id="GO:0046872">
    <property type="term" value="F:metal ion binding"/>
    <property type="evidence" value="ECO:0007669"/>
    <property type="project" value="UniProtKB-KW"/>
</dbReference>
<comment type="subunit">
    <text evidence="3">Homotetramer.</text>
</comment>
<dbReference type="Proteomes" id="UP000245753">
    <property type="component" value="Unassembled WGS sequence"/>
</dbReference>
<sequence>MIRLLVMDVDGTLTDGRILIGPDGEALKAFDAKDGYGIKHLLPDSGIEPMIITGRRSRILERRARELGITALHQGVHDKLPLLNRLLRERGLAPDETAYIGDDLNDLEAMRAVGVAGCPADAVRGVIDIADHVCIHEGGRGAVREFIEYLIARNDGLQCAK</sequence>
<feature type="binding site" evidence="7">
    <location>
        <position position="10"/>
    </location>
    <ligand>
        <name>substrate</name>
    </ligand>
</feature>
<dbReference type="PANTHER" id="PTHR21485">
    <property type="entry name" value="HAD SUPERFAMILY MEMBERS CMAS AND KDSC"/>
    <property type="match status" value="1"/>
</dbReference>
<evidence type="ECO:0000256" key="2">
    <source>
        <dbReference type="ARBA" id="ARBA00005893"/>
    </source>
</evidence>
<keyword evidence="9" id="KW-1185">Reference proteome</keyword>
<dbReference type="CDD" id="cd01630">
    <property type="entry name" value="HAD_KDO-like"/>
    <property type="match status" value="1"/>
</dbReference>
<dbReference type="FunFam" id="3.40.50.1000:FF:000029">
    <property type="entry name" value="3-deoxy-D-manno-octulosonate 8-phosphate phosphatase KdsC"/>
    <property type="match status" value="1"/>
</dbReference>
<dbReference type="PIRSF" id="PIRSF006118">
    <property type="entry name" value="KDO8-P_Ptase"/>
    <property type="match status" value="1"/>
</dbReference>
<keyword evidence="5 8" id="KW-0378">Hydrolase</keyword>
<comment type="similarity">
    <text evidence="2">Belongs to the KdsC family.</text>
</comment>
<proteinExistence type="inferred from homology"/>
<protein>
    <submittedName>
        <fullName evidence="8">3-deoxy-D-manno-octulosonate 8-phosphate phosphatase</fullName>
        <ecNumber evidence="8">3.1.3.45</ecNumber>
    </submittedName>
</protein>
<evidence type="ECO:0000313" key="8">
    <source>
        <dbReference type="EMBL" id="PWG60668.1"/>
    </source>
</evidence>
<reference evidence="8 9" key="1">
    <citation type="journal article" date="2018" name="Int. J. Syst. Evol. Microbiol.">
        <title>Bifidobacterium catulorum sp. nov., a novel taxon from the faeces of the baby common marmoset (Callithrix jacchus).</title>
        <authorList>
            <person name="Modesto M."/>
            <person name="Michelini S."/>
            <person name="Oki K."/>
            <person name="Biavati B."/>
            <person name="Watanabe K."/>
            <person name="Mattarelli P."/>
        </authorList>
    </citation>
    <scope>NUCLEOTIDE SEQUENCE [LARGE SCALE GENOMIC DNA]</scope>
    <source>
        <strain evidence="8 9">MRM 8.19</strain>
    </source>
</reference>
<dbReference type="PANTHER" id="PTHR21485:SF3">
    <property type="entry name" value="N-ACYLNEURAMINATE CYTIDYLYLTRANSFERASE"/>
    <property type="match status" value="1"/>
</dbReference>
<dbReference type="EMBL" id="QFFN01000001">
    <property type="protein sequence ID" value="PWG60668.1"/>
    <property type="molecule type" value="Genomic_DNA"/>
</dbReference>
<dbReference type="AlphaFoldDB" id="A0A2U2MUX7"/>
<dbReference type="InterPro" id="IPR010023">
    <property type="entry name" value="KdsC_fam"/>
</dbReference>
<comment type="cofactor">
    <cofactor evidence="1 7">
        <name>Mg(2+)</name>
        <dbReference type="ChEBI" id="CHEBI:18420"/>
    </cofactor>
</comment>
<dbReference type="EC" id="3.1.3.45" evidence="8"/>
<dbReference type="InterPro" id="IPR023214">
    <property type="entry name" value="HAD_sf"/>
</dbReference>